<evidence type="ECO:0000256" key="1">
    <source>
        <dbReference type="SAM" id="MobiDB-lite"/>
    </source>
</evidence>
<accession>A0A0C3SEU5</accession>
<organism evidence="2 3">
    <name type="scientific">Phlebiopsis gigantea (strain 11061_1 CR5-6)</name>
    <name type="common">White-rot fungus</name>
    <name type="synonym">Peniophora gigantea</name>
    <dbReference type="NCBI Taxonomy" id="745531"/>
    <lineage>
        <taxon>Eukaryota</taxon>
        <taxon>Fungi</taxon>
        <taxon>Dikarya</taxon>
        <taxon>Basidiomycota</taxon>
        <taxon>Agaricomycotina</taxon>
        <taxon>Agaricomycetes</taxon>
        <taxon>Polyporales</taxon>
        <taxon>Phanerochaetaceae</taxon>
        <taxon>Phlebiopsis</taxon>
    </lineage>
</organism>
<dbReference type="AlphaFoldDB" id="A0A0C3SEU5"/>
<sequence>MGDVQHNMDAPYDPPVNSLPYSYPSGYAPPEVSYEYKPPTEHSTSDPGPVQFPAAQTTSSATYEPPSYQPPTYAPPRPAA</sequence>
<name>A0A0C3SEU5_PHLG1</name>
<proteinExistence type="predicted"/>
<protein>
    <submittedName>
        <fullName evidence="2">Uncharacterized protein</fullName>
    </submittedName>
</protein>
<dbReference type="EMBL" id="KN840450">
    <property type="protein sequence ID" value="KIP10945.1"/>
    <property type="molecule type" value="Genomic_DNA"/>
</dbReference>
<feature type="region of interest" description="Disordered" evidence="1">
    <location>
        <begin position="1"/>
        <end position="80"/>
    </location>
</feature>
<evidence type="ECO:0000313" key="2">
    <source>
        <dbReference type="EMBL" id="KIP10945.1"/>
    </source>
</evidence>
<feature type="compositionally biased region" description="Pro residues" evidence="1">
    <location>
        <begin position="67"/>
        <end position="80"/>
    </location>
</feature>
<gene>
    <name evidence="2" type="ORF">PHLGIDRAFT_18189</name>
</gene>
<dbReference type="Proteomes" id="UP000053257">
    <property type="component" value="Unassembled WGS sequence"/>
</dbReference>
<dbReference type="HOGENOM" id="CLU_2590569_0_0_1"/>
<evidence type="ECO:0000313" key="3">
    <source>
        <dbReference type="Proteomes" id="UP000053257"/>
    </source>
</evidence>
<reference evidence="2 3" key="1">
    <citation type="journal article" date="2014" name="PLoS Genet.">
        <title>Analysis of the Phlebiopsis gigantea genome, transcriptome and secretome provides insight into its pioneer colonization strategies of wood.</title>
        <authorList>
            <person name="Hori C."/>
            <person name="Ishida T."/>
            <person name="Igarashi K."/>
            <person name="Samejima M."/>
            <person name="Suzuki H."/>
            <person name="Master E."/>
            <person name="Ferreira P."/>
            <person name="Ruiz-Duenas F.J."/>
            <person name="Held B."/>
            <person name="Canessa P."/>
            <person name="Larrondo L.F."/>
            <person name="Schmoll M."/>
            <person name="Druzhinina I.S."/>
            <person name="Kubicek C.P."/>
            <person name="Gaskell J.A."/>
            <person name="Kersten P."/>
            <person name="St John F."/>
            <person name="Glasner J."/>
            <person name="Sabat G."/>
            <person name="Splinter BonDurant S."/>
            <person name="Syed K."/>
            <person name="Yadav J."/>
            <person name="Mgbeahuruike A.C."/>
            <person name="Kovalchuk A."/>
            <person name="Asiegbu F.O."/>
            <person name="Lackner G."/>
            <person name="Hoffmeister D."/>
            <person name="Rencoret J."/>
            <person name="Gutierrez A."/>
            <person name="Sun H."/>
            <person name="Lindquist E."/>
            <person name="Barry K."/>
            <person name="Riley R."/>
            <person name="Grigoriev I.V."/>
            <person name="Henrissat B."/>
            <person name="Kues U."/>
            <person name="Berka R.M."/>
            <person name="Martinez A.T."/>
            <person name="Covert S.F."/>
            <person name="Blanchette R.A."/>
            <person name="Cullen D."/>
        </authorList>
    </citation>
    <scope>NUCLEOTIDE SEQUENCE [LARGE SCALE GENOMIC DNA]</scope>
    <source>
        <strain evidence="2 3">11061_1 CR5-6</strain>
    </source>
</reference>
<keyword evidence="3" id="KW-1185">Reference proteome</keyword>